<name>A0ABV4GMS5_9BRAD</name>
<evidence type="ECO:0000313" key="3">
    <source>
        <dbReference type="EMBL" id="MEY9473237.1"/>
    </source>
</evidence>
<sequence>MRARKTEAKEDYHGDHRHLQDDRQQRVRALYLPNEWTDDPARLKAAHVPSDVGIATEPQIARRMVARAVAAKVPFSFAAADSVYGTGEIETLLRKAGKGYDLGFLQSRVRSWGKQQPVAGTASAIAQSLPKKAWHRSASGEGTKGPRWPVVRRFAGRVGLLTPT</sequence>
<dbReference type="Pfam" id="PF13546">
    <property type="entry name" value="DDE_5"/>
    <property type="match status" value="1"/>
</dbReference>
<dbReference type="InterPro" id="IPR038721">
    <property type="entry name" value="IS701-like_DDE_dom"/>
</dbReference>
<evidence type="ECO:0000313" key="4">
    <source>
        <dbReference type="Proteomes" id="UP001565474"/>
    </source>
</evidence>
<dbReference type="EMBL" id="JBGBZN010000002">
    <property type="protein sequence ID" value="MEY9473237.1"/>
    <property type="molecule type" value="Genomic_DNA"/>
</dbReference>
<keyword evidence="4" id="KW-1185">Reference proteome</keyword>
<evidence type="ECO:0000256" key="1">
    <source>
        <dbReference type="SAM" id="MobiDB-lite"/>
    </source>
</evidence>
<comment type="caution">
    <text evidence="3">The sequence shown here is derived from an EMBL/GenBank/DDBJ whole genome shotgun (WGS) entry which is preliminary data.</text>
</comment>
<dbReference type="Proteomes" id="UP001565474">
    <property type="component" value="Unassembled WGS sequence"/>
</dbReference>
<protein>
    <submittedName>
        <fullName evidence="3">SRSO17 transposase</fullName>
    </submittedName>
</protein>
<reference evidence="3 4" key="1">
    <citation type="submission" date="2024-07" db="EMBL/GenBank/DDBJ databases">
        <title>Genomic Encyclopedia of Type Strains, Phase V (KMG-V): Genome sequencing to study the core and pangenomes of soil and plant-associated prokaryotes.</title>
        <authorList>
            <person name="Whitman W."/>
        </authorList>
    </citation>
    <scope>NUCLEOTIDE SEQUENCE [LARGE SCALE GENOMIC DNA]</scope>
    <source>
        <strain evidence="3 4">USDA 222</strain>
    </source>
</reference>
<feature type="domain" description="Transposase IS701-like DDE" evidence="2">
    <location>
        <begin position="29"/>
        <end position="89"/>
    </location>
</feature>
<accession>A0ABV4GMS5</accession>
<organism evidence="3 4">
    <name type="scientific">Bradyrhizobium yuanmingense</name>
    <dbReference type="NCBI Taxonomy" id="108015"/>
    <lineage>
        <taxon>Bacteria</taxon>
        <taxon>Pseudomonadati</taxon>
        <taxon>Pseudomonadota</taxon>
        <taxon>Alphaproteobacteria</taxon>
        <taxon>Hyphomicrobiales</taxon>
        <taxon>Nitrobacteraceae</taxon>
        <taxon>Bradyrhizobium</taxon>
    </lineage>
</organism>
<evidence type="ECO:0000259" key="2">
    <source>
        <dbReference type="Pfam" id="PF13546"/>
    </source>
</evidence>
<proteinExistence type="predicted"/>
<feature type="region of interest" description="Disordered" evidence="1">
    <location>
        <begin position="1"/>
        <end position="22"/>
    </location>
</feature>
<gene>
    <name evidence="3" type="ORF">ABH992_005636</name>
</gene>